<dbReference type="PANTHER" id="PTHR46663:SF2">
    <property type="entry name" value="GGDEF DOMAIN-CONTAINING PROTEIN"/>
    <property type="match status" value="1"/>
</dbReference>
<dbReference type="CDD" id="cd01949">
    <property type="entry name" value="GGDEF"/>
    <property type="match status" value="1"/>
</dbReference>
<comment type="cofactor">
    <cofactor evidence="1">
        <name>Mg(2+)</name>
        <dbReference type="ChEBI" id="CHEBI:18420"/>
    </cofactor>
</comment>
<dbReference type="GeneID" id="83584037"/>
<evidence type="ECO:0000313" key="14">
    <source>
        <dbReference type="Proteomes" id="UP000253437"/>
    </source>
</evidence>
<keyword evidence="5 6" id="KW-0472">Membrane</keyword>
<dbReference type="RefSeq" id="WP_005453344.1">
    <property type="nucleotide sequence ID" value="NZ_AP031615.1"/>
</dbReference>
<sequence>MRYSPKKQGYFALFFLTFFALCVGVIELLHQNQLSLHRERVQVEAKEQLSMLRSNLEAELMADIYKASTLATLITLLPNSETHKLNLAANRILSKSNHITVIGIAENDVVGYIYPRKGNERVIGLDYRSVPTQWVQVQKAKDIEEIFIAGPVELVQGGKGLIVRVPVFRDPPTNKDYWGVISAVIDFNGLLRETGVIDFSYQYQMTMRGYDSGGELGDVIFGNPGREEDIYAKEQVFFPYGGWSLAVYSNGELEQQVPWYVLQMARLVGYPIVLALSIALIVIYRLYIVADSRALHDELTQLPNRRYFMKSYQQQFEIAKRYKKRYSFALVNIDLDHFKHINDTYGHDAGDKVLVACAERIKSTLRRSDIVARMGGDEFLIIVHNPKTEENIQALLKKLRFALCSTPVIYEEELIYLRTSMGYAMFDPEMISSQQMMKIADERMYQQKHYGG</sequence>
<dbReference type="GO" id="GO:0007165">
    <property type="term" value="P:signal transduction"/>
    <property type="evidence" value="ECO:0007669"/>
    <property type="project" value="UniProtKB-ARBA"/>
</dbReference>
<dbReference type="PROSITE" id="PS50887">
    <property type="entry name" value="GGDEF"/>
    <property type="match status" value="1"/>
</dbReference>
<protein>
    <submittedName>
        <fullName evidence="10">Diguanylate cyclase domain protein</fullName>
    </submittedName>
    <submittedName>
        <fullName evidence="9">Sensor domain-containing diguanylate cyclase</fullName>
    </submittedName>
</protein>
<dbReference type="Pfam" id="PF00990">
    <property type="entry name" value="GGDEF"/>
    <property type="match status" value="1"/>
</dbReference>
<accession>A0A3A1Q9H0</accession>
<reference evidence="11 14" key="4">
    <citation type="submission" date="2018-08" db="EMBL/GenBank/DDBJ databases">
        <title>Vibrio harveyi strains pathogenic to white snook Centropomus viridis Lockington (1877) and potential probiotic bacteria.</title>
        <authorList>
            <person name="Soto-Rodriguez S."/>
            <person name="Gomez-Gil B."/>
            <person name="Lozano-Olvera R."/>
        </authorList>
    </citation>
    <scope>NUCLEOTIDE SEQUENCE [LARGE SCALE GENOMIC DNA]</scope>
    <source>
        <strain evidence="11 14">CAIM 1508</strain>
    </source>
</reference>
<name>A0A3A1Q9H0_VIBHA</name>
<dbReference type="PROSITE" id="PS50839">
    <property type="entry name" value="CHASE"/>
    <property type="match status" value="1"/>
</dbReference>
<dbReference type="EMBL" id="QOUW02000011">
    <property type="protein sequence ID" value="RIW16848.1"/>
    <property type="molecule type" value="Genomic_DNA"/>
</dbReference>
<dbReference type="SUPFAM" id="SSF55073">
    <property type="entry name" value="Nucleotide cyclase"/>
    <property type="match status" value="1"/>
</dbReference>
<evidence type="ECO:0000256" key="6">
    <source>
        <dbReference type="SAM" id="Phobius"/>
    </source>
</evidence>
<dbReference type="InterPro" id="IPR052163">
    <property type="entry name" value="DGC-Regulatory_Protein"/>
</dbReference>
<dbReference type="InterPro" id="IPR000160">
    <property type="entry name" value="GGDEF_dom"/>
</dbReference>
<dbReference type="EMBL" id="CP014039">
    <property type="protein sequence ID" value="AMG00129.1"/>
    <property type="molecule type" value="Genomic_DNA"/>
</dbReference>
<dbReference type="EMBL" id="AJSR01000286">
    <property type="protein sequence ID" value="EKM33419.1"/>
    <property type="molecule type" value="Genomic_DNA"/>
</dbReference>
<feature type="domain" description="CHASE" evidence="7">
    <location>
        <begin position="109"/>
        <end position="200"/>
    </location>
</feature>
<organism evidence="10 12">
    <name type="scientific">Vibrio harveyi</name>
    <name type="common">Beneckea harveyi</name>
    <dbReference type="NCBI Taxonomy" id="669"/>
    <lineage>
        <taxon>Bacteria</taxon>
        <taxon>Pseudomonadati</taxon>
        <taxon>Pseudomonadota</taxon>
        <taxon>Gammaproteobacteria</taxon>
        <taxon>Vibrionales</taxon>
        <taxon>Vibrionaceae</taxon>
        <taxon>Vibrio</taxon>
    </lineage>
</organism>
<dbReference type="Proteomes" id="UP000067422">
    <property type="component" value="Chromosome 2"/>
</dbReference>
<evidence type="ECO:0000256" key="5">
    <source>
        <dbReference type="ARBA" id="ARBA00023136"/>
    </source>
</evidence>
<dbReference type="OrthoDB" id="9812260at2"/>
<feature type="domain" description="GGDEF" evidence="8">
    <location>
        <begin position="326"/>
        <end position="452"/>
    </location>
</feature>
<evidence type="ECO:0000313" key="13">
    <source>
        <dbReference type="Proteomes" id="UP000067422"/>
    </source>
</evidence>
<evidence type="ECO:0000256" key="3">
    <source>
        <dbReference type="ARBA" id="ARBA00022692"/>
    </source>
</evidence>
<dbReference type="KEGG" id="vhr:AL538_20725"/>
<dbReference type="STRING" id="669.AL538_20725"/>
<dbReference type="PANTHER" id="PTHR46663">
    <property type="entry name" value="DIGUANYLATE CYCLASE DGCT-RELATED"/>
    <property type="match status" value="1"/>
</dbReference>
<evidence type="ECO:0000313" key="9">
    <source>
        <dbReference type="EMBL" id="AMG00129.1"/>
    </source>
</evidence>
<dbReference type="InterPro" id="IPR042240">
    <property type="entry name" value="CHASE_sf"/>
</dbReference>
<dbReference type="Gene3D" id="3.30.450.350">
    <property type="entry name" value="CHASE domain"/>
    <property type="match status" value="1"/>
</dbReference>
<reference evidence="9" key="3">
    <citation type="submission" date="2018-01" db="EMBL/GenBank/DDBJ databases">
        <title>FDA dAtabase for Regulatory Grade micrObial Sequences (FDA-ARGOS): Supporting development and validation of Infectious Disease Dx tests.</title>
        <authorList>
            <person name="Hoffmann M."/>
            <person name="Allard M."/>
            <person name="Evans P."/>
            <person name="Brown E."/>
            <person name="Tallon L."/>
            <person name="Sadzewicz L."/>
            <person name="Sengamalay N."/>
            <person name="Ott S."/>
            <person name="Godinez A."/>
            <person name="Nagaraj S."/>
            <person name="Vyas G."/>
            <person name="Aluvathingal J."/>
            <person name="Nadendla S."/>
            <person name="Geyer C."/>
            <person name="Sichtig H."/>
        </authorList>
    </citation>
    <scope>NUCLEOTIDE SEQUENCE</scope>
    <source>
        <strain evidence="9">FDAARGOS_107</strain>
    </source>
</reference>
<reference evidence="13" key="2">
    <citation type="submission" date="2015-12" db="EMBL/GenBank/DDBJ databases">
        <title>FDA dAtabase for Regulatory Grade micrObial Sequences (FDA-ARGOS): Supporting development and validation of Infectious Disease Dx tests.</title>
        <authorList>
            <person name="Hoffmann M."/>
            <person name="Allard M."/>
            <person name="Evans P."/>
            <person name="Brown E."/>
            <person name="Tallon L.J."/>
            <person name="Sadzewicz L."/>
            <person name="Sengamalay N."/>
            <person name="Ott S."/>
            <person name="Godinez A."/>
            <person name="Nagaraj S."/>
            <person name="Vyas G."/>
            <person name="Aluvathingal J."/>
            <person name="Nadendla S."/>
            <person name="Geyer C."/>
            <person name="Sichtig H."/>
        </authorList>
    </citation>
    <scope>NUCLEOTIDE SEQUENCE [LARGE SCALE GENOMIC DNA]</scope>
    <source>
        <strain evidence="13">ATCC 43516</strain>
    </source>
</reference>
<evidence type="ECO:0000313" key="10">
    <source>
        <dbReference type="EMBL" id="EKM33419.1"/>
    </source>
</evidence>
<dbReference type="Gene3D" id="3.30.70.270">
    <property type="match status" value="1"/>
</dbReference>
<gene>
    <name evidence="9" type="ORF">AL538_20725</name>
    <name evidence="11" type="ORF">DS957_005560</name>
    <name evidence="10" type="ORF">VCHENC02_1127</name>
</gene>
<evidence type="ECO:0000256" key="1">
    <source>
        <dbReference type="ARBA" id="ARBA00001946"/>
    </source>
</evidence>
<keyword evidence="13" id="KW-1185">Reference proteome</keyword>
<dbReference type="NCBIfam" id="TIGR00254">
    <property type="entry name" value="GGDEF"/>
    <property type="match status" value="1"/>
</dbReference>
<dbReference type="Proteomes" id="UP000253437">
    <property type="component" value="Unassembled WGS sequence"/>
</dbReference>
<evidence type="ECO:0000259" key="7">
    <source>
        <dbReference type="PROSITE" id="PS50839"/>
    </source>
</evidence>
<feature type="transmembrane region" description="Helical" evidence="6">
    <location>
        <begin position="12"/>
        <end position="30"/>
    </location>
</feature>
<dbReference type="Pfam" id="PF03924">
    <property type="entry name" value="CHASE"/>
    <property type="match status" value="1"/>
</dbReference>
<evidence type="ECO:0000313" key="11">
    <source>
        <dbReference type="EMBL" id="RIW16848.1"/>
    </source>
</evidence>
<dbReference type="Proteomes" id="UP000008367">
    <property type="component" value="Unassembled WGS sequence"/>
</dbReference>
<dbReference type="AlphaFoldDB" id="A0A3A1Q9H0"/>
<dbReference type="FunFam" id="3.30.70.270:FF:000001">
    <property type="entry name" value="Diguanylate cyclase domain protein"/>
    <property type="match status" value="1"/>
</dbReference>
<proteinExistence type="predicted"/>
<dbReference type="InterPro" id="IPR043128">
    <property type="entry name" value="Rev_trsase/Diguanyl_cyclase"/>
</dbReference>
<keyword evidence="3 6" id="KW-0812">Transmembrane</keyword>
<evidence type="ECO:0000313" key="12">
    <source>
        <dbReference type="Proteomes" id="UP000008367"/>
    </source>
</evidence>
<dbReference type="SMART" id="SM01079">
    <property type="entry name" value="CHASE"/>
    <property type="match status" value="1"/>
</dbReference>
<evidence type="ECO:0000256" key="4">
    <source>
        <dbReference type="ARBA" id="ARBA00022989"/>
    </source>
</evidence>
<evidence type="ECO:0000256" key="2">
    <source>
        <dbReference type="ARBA" id="ARBA00004370"/>
    </source>
</evidence>
<evidence type="ECO:0000259" key="8">
    <source>
        <dbReference type="PROSITE" id="PS50887"/>
    </source>
</evidence>
<comment type="subcellular location">
    <subcellularLocation>
        <location evidence="2">Membrane</location>
    </subcellularLocation>
</comment>
<keyword evidence="4 6" id="KW-1133">Transmembrane helix</keyword>
<dbReference type="InterPro" id="IPR006189">
    <property type="entry name" value="CHASE_dom"/>
</dbReference>
<dbReference type="SMART" id="SM00267">
    <property type="entry name" value="GGDEF"/>
    <property type="match status" value="1"/>
</dbReference>
<reference evidence="10 12" key="1">
    <citation type="submission" date="2012-10" db="EMBL/GenBank/DDBJ databases">
        <title>Genome sequence of Vibrio Cholerae HENC-02.</title>
        <authorList>
            <person name="Eppinger M."/>
            <person name="Hasan N.A."/>
            <person name="Sengamalay N."/>
            <person name="Hine E."/>
            <person name="Su Q."/>
            <person name="Daugherty S.C."/>
            <person name="Young S."/>
            <person name="Sadzewicz L."/>
            <person name="Tallon L."/>
            <person name="Cebula T.A."/>
            <person name="Ravel J."/>
            <person name="Colwell R.R."/>
        </authorList>
    </citation>
    <scope>NUCLEOTIDE SEQUENCE [LARGE SCALE GENOMIC DNA]</scope>
    <source>
        <strain evidence="10 12">HENC-02</strain>
    </source>
</reference>
<dbReference type="GO" id="GO:0003824">
    <property type="term" value="F:catalytic activity"/>
    <property type="evidence" value="ECO:0007669"/>
    <property type="project" value="UniProtKB-ARBA"/>
</dbReference>
<dbReference type="InterPro" id="IPR029787">
    <property type="entry name" value="Nucleotide_cyclase"/>
</dbReference>
<dbReference type="GO" id="GO:0016020">
    <property type="term" value="C:membrane"/>
    <property type="evidence" value="ECO:0007669"/>
    <property type="project" value="UniProtKB-SubCell"/>
</dbReference>
<feature type="transmembrane region" description="Helical" evidence="6">
    <location>
        <begin position="267"/>
        <end position="287"/>
    </location>
</feature>